<comment type="caution">
    <text evidence="1">The sequence shown here is derived from an EMBL/GenBank/DDBJ whole genome shotgun (WGS) entry which is preliminary data.</text>
</comment>
<sequence length="60" mass="6652">MPHESTFHGFTGVSWVLFARRQKILSKKTLNDRAMGLATGKDGKDGVQRALSGLSRVDDY</sequence>
<keyword evidence="2" id="KW-1185">Reference proteome</keyword>
<organism evidence="1 2">
    <name type="scientific">Penicillium angulare</name>
    <dbReference type="NCBI Taxonomy" id="116970"/>
    <lineage>
        <taxon>Eukaryota</taxon>
        <taxon>Fungi</taxon>
        <taxon>Dikarya</taxon>
        <taxon>Ascomycota</taxon>
        <taxon>Pezizomycotina</taxon>
        <taxon>Eurotiomycetes</taxon>
        <taxon>Eurotiomycetidae</taxon>
        <taxon>Eurotiales</taxon>
        <taxon>Aspergillaceae</taxon>
        <taxon>Penicillium</taxon>
    </lineage>
</organism>
<dbReference type="EMBL" id="JAPQKH010000001">
    <property type="protein sequence ID" value="KAJ5116347.1"/>
    <property type="molecule type" value="Genomic_DNA"/>
</dbReference>
<proteinExistence type="predicted"/>
<evidence type="ECO:0000313" key="1">
    <source>
        <dbReference type="EMBL" id="KAJ5116347.1"/>
    </source>
</evidence>
<reference evidence="1" key="2">
    <citation type="journal article" date="2023" name="IMA Fungus">
        <title>Comparative genomic study of the Penicillium genus elucidates a diverse pangenome and 15 lateral gene transfer events.</title>
        <authorList>
            <person name="Petersen C."/>
            <person name="Sorensen T."/>
            <person name="Nielsen M.R."/>
            <person name="Sondergaard T.E."/>
            <person name="Sorensen J.L."/>
            <person name="Fitzpatrick D.A."/>
            <person name="Frisvad J.C."/>
            <person name="Nielsen K.L."/>
        </authorList>
    </citation>
    <scope>NUCLEOTIDE SEQUENCE</scope>
    <source>
        <strain evidence="1">IBT 30069</strain>
    </source>
</reference>
<protein>
    <submittedName>
        <fullName evidence="1">Uncharacterized protein</fullName>
    </submittedName>
</protein>
<gene>
    <name evidence="1" type="ORF">N7456_000695</name>
</gene>
<dbReference type="Proteomes" id="UP001149165">
    <property type="component" value="Unassembled WGS sequence"/>
</dbReference>
<accession>A0A9W9GD14</accession>
<evidence type="ECO:0000313" key="2">
    <source>
        <dbReference type="Proteomes" id="UP001149165"/>
    </source>
</evidence>
<reference evidence="1" key="1">
    <citation type="submission" date="2022-11" db="EMBL/GenBank/DDBJ databases">
        <authorList>
            <person name="Petersen C."/>
        </authorList>
    </citation>
    <scope>NUCLEOTIDE SEQUENCE</scope>
    <source>
        <strain evidence="1">IBT 30069</strain>
    </source>
</reference>
<name>A0A9W9GD14_9EURO</name>
<dbReference type="AlphaFoldDB" id="A0A9W9GD14"/>